<gene>
    <name evidence="2" type="ORF">KAK06_00560</name>
</gene>
<feature type="domain" description="N-acetyltransferase" evidence="1">
    <location>
        <begin position="11"/>
        <end position="175"/>
    </location>
</feature>
<organism evidence="2 3">
    <name type="scientific">Ideonella aquatica</name>
    <dbReference type="NCBI Taxonomy" id="2824119"/>
    <lineage>
        <taxon>Bacteria</taxon>
        <taxon>Pseudomonadati</taxon>
        <taxon>Pseudomonadota</taxon>
        <taxon>Betaproteobacteria</taxon>
        <taxon>Burkholderiales</taxon>
        <taxon>Sphaerotilaceae</taxon>
        <taxon>Ideonella</taxon>
    </lineage>
</organism>
<evidence type="ECO:0000313" key="3">
    <source>
        <dbReference type="Proteomes" id="UP000678374"/>
    </source>
</evidence>
<dbReference type="SUPFAM" id="SSF55729">
    <property type="entry name" value="Acyl-CoA N-acyltransferases (Nat)"/>
    <property type="match status" value="1"/>
</dbReference>
<keyword evidence="3" id="KW-1185">Reference proteome</keyword>
<evidence type="ECO:0000259" key="1">
    <source>
        <dbReference type="PROSITE" id="PS51186"/>
    </source>
</evidence>
<dbReference type="Proteomes" id="UP000678374">
    <property type="component" value="Unassembled WGS sequence"/>
</dbReference>
<comment type="caution">
    <text evidence="2">The sequence shown here is derived from an EMBL/GenBank/DDBJ whole genome shotgun (WGS) entry which is preliminary data.</text>
</comment>
<dbReference type="Gene3D" id="3.40.630.30">
    <property type="match status" value="1"/>
</dbReference>
<dbReference type="InterPro" id="IPR000182">
    <property type="entry name" value="GNAT_dom"/>
</dbReference>
<sequence>MAEPLFASADLAARPLRADEVPALQALFNANPFYFRTVNGRDALPDEAQQEFDERPPPHLSWRAQRVLGLFDAAGQLQGTAVITEDLGTPGCCHLGLLWLVDALHGRGVGQRWHAAYEDWARRQGALWLRLGVVQANTRATRFWTQLGYQRLRVREGVDTGGRVNTRWAMLKPLDKASIEDYLTRVPRDRPGSTLP</sequence>
<dbReference type="AlphaFoldDB" id="A0A941BNX0"/>
<dbReference type="EMBL" id="JAGQDE010000001">
    <property type="protein sequence ID" value="MBQ0957435.1"/>
    <property type="molecule type" value="Genomic_DNA"/>
</dbReference>
<name>A0A941BNX0_9BURK</name>
<protein>
    <submittedName>
        <fullName evidence="2">GNAT family N-acetyltransferase</fullName>
    </submittedName>
</protein>
<reference evidence="2" key="1">
    <citation type="submission" date="2021-04" db="EMBL/GenBank/DDBJ databases">
        <title>The genome sequence of Ideonella sp. 4Y11.</title>
        <authorList>
            <person name="Liu Y."/>
        </authorList>
    </citation>
    <scope>NUCLEOTIDE SEQUENCE</scope>
    <source>
        <strain evidence="2">4Y11</strain>
    </source>
</reference>
<evidence type="ECO:0000313" key="2">
    <source>
        <dbReference type="EMBL" id="MBQ0957435.1"/>
    </source>
</evidence>
<dbReference type="RefSeq" id="WP_210799739.1">
    <property type="nucleotide sequence ID" value="NZ_JAGQDE010000001.1"/>
</dbReference>
<dbReference type="Pfam" id="PF00583">
    <property type="entry name" value="Acetyltransf_1"/>
    <property type="match status" value="1"/>
</dbReference>
<proteinExistence type="predicted"/>
<accession>A0A941BNX0</accession>
<dbReference type="PROSITE" id="PS51186">
    <property type="entry name" value="GNAT"/>
    <property type="match status" value="1"/>
</dbReference>
<dbReference type="InterPro" id="IPR016181">
    <property type="entry name" value="Acyl_CoA_acyltransferase"/>
</dbReference>
<dbReference type="GO" id="GO:0016747">
    <property type="term" value="F:acyltransferase activity, transferring groups other than amino-acyl groups"/>
    <property type="evidence" value="ECO:0007669"/>
    <property type="project" value="InterPro"/>
</dbReference>